<dbReference type="GeneID" id="14871111"/>
<dbReference type="EMBL" id="GL883016">
    <property type="protein sequence ID" value="EGG19108.1"/>
    <property type="molecule type" value="Genomic_DNA"/>
</dbReference>
<gene>
    <name evidence="1" type="ORF">DFA_02354</name>
</gene>
<accession>F4PZ79</accession>
<reference evidence="2" key="1">
    <citation type="journal article" date="2011" name="Genome Res.">
        <title>Phylogeny-wide analysis of social amoeba genomes highlights ancient origins for complex intercellular communication.</title>
        <authorList>
            <person name="Heidel A.J."/>
            <person name="Lawal H.M."/>
            <person name="Felder M."/>
            <person name="Schilde C."/>
            <person name="Helps N.R."/>
            <person name="Tunggal B."/>
            <person name="Rivero F."/>
            <person name="John U."/>
            <person name="Schleicher M."/>
            <person name="Eichinger L."/>
            <person name="Platzer M."/>
            <person name="Noegel A.A."/>
            <person name="Schaap P."/>
            <person name="Gloeckner G."/>
        </authorList>
    </citation>
    <scope>NUCLEOTIDE SEQUENCE [LARGE SCALE GENOMIC DNA]</scope>
    <source>
        <strain evidence="2">SH3</strain>
    </source>
</reference>
<proteinExistence type="predicted"/>
<name>F4PZ79_CACFS</name>
<keyword evidence="2" id="KW-1185">Reference proteome</keyword>
<dbReference type="KEGG" id="dfa:DFA_02354"/>
<dbReference type="AlphaFoldDB" id="F4PZ79"/>
<protein>
    <submittedName>
        <fullName evidence="1">Uncharacterized protein</fullName>
    </submittedName>
</protein>
<dbReference type="Proteomes" id="UP000007797">
    <property type="component" value="Unassembled WGS sequence"/>
</dbReference>
<organism evidence="1 2">
    <name type="scientific">Cavenderia fasciculata</name>
    <name type="common">Slime mold</name>
    <name type="synonym">Dictyostelium fasciculatum</name>
    <dbReference type="NCBI Taxonomy" id="261658"/>
    <lineage>
        <taxon>Eukaryota</taxon>
        <taxon>Amoebozoa</taxon>
        <taxon>Evosea</taxon>
        <taxon>Eumycetozoa</taxon>
        <taxon>Dictyostelia</taxon>
        <taxon>Acytosteliales</taxon>
        <taxon>Cavenderiaceae</taxon>
        <taxon>Cavenderia</taxon>
    </lineage>
</organism>
<dbReference type="RefSeq" id="XP_004366741.1">
    <property type="nucleotide sequence ID" value="XM_004366684.1"/>
</dbReference>
<sequence>MSFYFSSASVVIMQKDFIQELGRIFVSWLEAVAMAPVPVDQIDNLIYSHMTMSTINRIVLQVNQKNTNIKLYFLNTKDVSYKYTDLHLDDYFVLKPRNGNTYWLPTDSNKYKQELIGLINWSTSYLSTTTTPTSLSTKTNDQFKWQSHFNWDTKQLELQLISYWLKEKIIFCEECAEAELYSHYYYYY</sequence>
<evidence type="ECO:0000313" key="2">
    <source>
        <dbReference type="Proteomes" id="UP000007797"/>
    </source>
</evidence>
<evidence type="ECO:0000313" key="1">
    <source>
        <dbReference type="EMBL" id="EGG19108.1"/>
    </source>
</evidence>